<reference evidence="8 9" key="1">
    <citation type="journal article" date="2014" name="Nature">
        <title>An environmental bacterial taxon with a large and distinct metabolic repertoire.</title>
        <authorList>
            <person name="Wilson M.C."/>
            <person name="Mori T."/>
            <person name="Ruckert C."/>
            <person name="Uria A.R."/>
            <person name="Helf M.J."/>
            <person name="Takada K."/>
            <person name="Gernert C."/>
            <person name="Steffens U.A."/>
            <person name="Heycke N."/>
            <person name="Schmitt S."/>
            <person name="Rinke C."/>
            <person name="Helfrich E.J."/>
            <person name="Brachmann A.O."/>
            <person name="Gurgui C."/>
            <person name="Wakimoto T."/>
            <person name="Kracht M."/>
            <person name="Crusemann M."/>
            <person name="Hentschel U."/>
            <person name="Abe I."/>
            <person name="Matsunaga S."/>
            <person name="Kalinowski J."/>
            <person name="Takeyama H."/>
            <person name="Piel J."/>
        </authorList>
    </citation>
    <scope>NUCLEOTIDE SEQUENCE [LARGE SCALE GENOMIC DNA]</scope>
    <source>
        <strain evidence="9">TSY1</strain>
    </source>
</reference>
<protein>
    <recommendedName>
        <fullName evidence="7">Rieske domain-containing protein</fullName>
    </recommendedName>
</protein>
<evidence type="ECO:0000313" key="9">
    <source>
        <dbReference type="Proteomes" id="UP000019141"/>
    </source>
</evidence>
<dbReference type="InterPro" id="IPR017941">
    <property type="entry name" value="Rieske_2Fe-2S"/>
</dbReference>
<dbReference type="Proteomes" id="UP000019141">
    <property type="component" value="Unassembled WGS sequence"/>
</dbReference>
<evidence type="ECO:0000256" key="6">
    <source>
        <dbReference type="ARBA" id="ARBA00038001"/>
    </source>
</evidence>
<evidence type="ECO:0000259" key="7">
    <source>
        <dbReference type="PROSITE" id="PS51296"/>
    </source>
</evidence>
<evidence type="ECO:0000256" key="4">
    <source>
        <dbReference type="ARBA" id="ARBA00023014"/>
    </source>
</evidence>
<keyword evidence="1" id="KW-0001">2Fe-2S</keyword>
<gene>
    <name evidence="8" type="ORF">ETSY1_26285</name>
</gene>
<feature type="domain" description="Rieske" evidence="7">
    <location>
        <begin position="4"/>
        <end position="100"/>
    </location>
</feature>
<evidence type="ECO:0000256" key="1">
    <source>
        <dbReference type="ARBA" id="ARBA00022714"/>
    </source>
</evidence>
<organism evidence="8 9">
    <name type="scientific">Entotheonella factor</name>
    <dbReference type="NCBI Taxonomy" id="1429438"/>
    <lineage>
        <taxon>Bacteria</taxon>
        <taxon>Pseudomonadati</taxon>
        <taxon>Nitrospinota/Tectimicrobiota group</taxon>
        <taxon>Candidatus Tectimicrobiota</taxon>
        <taxon>Candidatus Entotheonellia</taxon>
        <taxon>Candidatus Entotheonellales</taxon>
        <taxon>Candidatus Entotheonellaceae</taxon>
        <taxon>Candidatus Entotheonella</taxon>
    </lineage>
</organism>
<dbReference type="SUPFAM" id="SSF50022">
    <property type="entry name" value="ISP domain"/>
    <property type="match status" value="1"/>
</dbReference>
<dbReference type="InterPro" id="IPR036922">
    <property type="entry name" value="Rieske_2Fe-2S_sf"/>
</dbReference>
<dbReference type="EMBL" id="AZHW01000774">
    <property type="protein sequence ID" value="ETW96540.1"/>
    <property type="molecule type" value="Genomic_DNA"/>
</dbReference>
<dbReference type="GO" id="GO:0046872">
    <property type="term" value="F:metal ion binding"/>
    <property type="evidence" value="ECO:0007669"/>
    <property type="project" value="UniProtKB-KW"/>
</dbReference>
<comment type="similarity">
    <text evidence="6">Belongs to the bacterial ring-hydroxylating dioxygenase ferredoxin component family.</text>
</comment>
<dbReference type="PROSITE" id="PS51296">
    <property type="entry name" value="RIESKE"/>
    <property type="match status" value="1"/>
</dbReference>
<keyword evidence="9" id="KW-1185">Reference proteome</keyword>
<comment type="caution">
    <text evidence="8">The sequence shown here is derived from an EMBL/GenBank/DDBJ whole genome shotgun (WGS) entry which is preliminary data.</text>
</comment>
<dbReference type="Pfam" id="PF00355">
    <property type="entry name" value="Rieske"/>
    <property type="match status" value="1"/>
</dbReference>
<evidence type="ECO:0000256" key="2">
    <source>
        <dbReference type="ARBA" id="ARBA00022723"/>
    </source>
</evidence>
<proteinExistence type="inferred from homology"/>
<dbReference type="GO" id="GO:0051537">
    <property type="term" value="F:2 iron, 2 sulfur cluster binding"/>
    <property type="evidence" value="ECO:0007669"/>
    <property type="project" value="UniProtKB-KW"/>
</dbReference>
<comment type="cofactor">
    <cofactor evidence="5">
        <name>[2Fe-2S] cluster</name>
        <dbReference type="ChEBI" id="CHEBI:190135"/>
    </cofactor>
</comment>
<name>W4LFP0_ENTF1</name>
<dbReference type="PANTHER" id="PTHR21496:SF0">
    <property type="entry name" value="RIESKE DOMAIN-CONTAINING PROTEIN"/>
    <property type="match status" value="1"/>
</dbReference>
<dbReference type="Gene3D" id="2.102.10.10">
    <property type="entry name" value="Rieske [2Fe-2S] iron-sulphur domain"/>
    <property type="match status" value="1"/>
</dbReference>
<keyword evidence="2" id="KW-0479">Metal-binding</keyword>
<evidence type="ECO:0000313" key="8">
    <source>
        <dbReference type="EMBL" id="ETW96540.1"/>
    </source>
</evidence>
<keyword evidence="4" id="KW-0411">Iron-sulfur</keyword>
<dbReference type="PANTHER" id="PTHR21496">
    <property type="entry name" value="FERREDOXIN-RELATED"/>
    <property type="match status" value="1"/>
</dbReference>
<sequence>MSSWTKAVPCEDVHNGPVVFKVKVPPKQVALFYAGGAFYAVDNRCPHEGYPLSEGNVDDGCLLTCNWHNWKFQLRDGANVLGGDDVRAYATKVEDGYIWVDLADPAPEVIEAKILAGLHVAFEKDQFDRICRELTRLQFNDLDPMVGVRKAIEWSHDRFEFGFLHCYAATADWLTLAKQFEGDWEPQLICLAESIDHMSENALRHPPYPYPESGEAFEADAFLAAVEAEQYDRATGMVVQGLADGLHWPDMRAAFAEAALAHYNDFGHSLIYTYKTEQLLEHLGPDVERFLLPTLARHLCYTTREDLIPEFSGYAPALAALQHMQPGEARTSPPPLPFPATIHQALDWVVEHASHHAPEVIYDRLLESLAHNLLYYDTRYDTAYHHPVQDNVSWLGFTHGITFANAVRSECTSFPHLWPAGLLQMACFVGRNRRYLDLTLGDTDWDVADADTFFSGVHEMLLDHGVRLPIFAAHLVKTAQAVQEELDVASDACRRYLLASLNRFLNSPIKQKHVRRFARQAIALVSRDFA</sequence>
<dbReference type="HOGENOM" id="CLU_513586_0_0_7"/>
<dbReference type="AlphaFoldDB" id="W4LFP0"/>
<evidence type="ECO:0000256" key="3">
    <source>
        <dbReference type="ARBA" id="ARBA00023004"/>
    </source>
</evidence>
<keyword evidence="3" id="KW-0408">Iron</keyword>
<evidence type="ECO:0000256" key="5">
    <source>
        <dbReference type="ARBA" id="ARBA00034078"/>
    </source>
</evidence>
<accession>W4LFP0</accession>